<feature type="compositionally biased region" description="Polar residues" evidence="1">
    <location>
        <begin position="1"/>
        <end position="10"/>
    </location>
</feature>
<evidence type="ECO:0000256" key="1">
    <source>
        <dbReference type="SAM" id="MobiDB-lite"/>
    </source>
</evidence>
<gene>
    <name evidence="2" type="ORF">POL25_04920</name>
</gene>
<evidence type="ECO:0000313" key="2">
    <source>
        <dbReference type="EMBL" id="MDC0716221.1"/>
    </source>
</evidence>
<comment type="caution">
    <text evidence="2">The sequence shown here is derived from an EMBL/GenBank/DDBJ whole genome shotgun (WGS) entry which is preliminary data.</text>
</comment>
<protein>
    <submittedName>
        <fullName evidence="2">Uncharacterized protein</fullName>
    </submittedName>
</protein>
<organism evidence="2 3">
    <name type="scientific">Nannocystis bainbridge</name>
    <dbReference type="NCBI Taxonomy" id="2995303"/>
    <lineage>
        <taxon>Bacteria</taxon>
        <taxon>Pseudomonadati</taxon>
        <taxon>Myxococcota</taxon>
        <taxon>Polyangia</taxon>
        <taxon>Nannocystales</taxon>
        <taxon>Nannocystaceae</taxon>
        <taxon>Nannocystis</taxon>
    </lineage>
</organism>
<sequence>MTLASLTSACPSEGGKPGTSGTDPSTTAETTAETSGLATTGETTATTSAATDTTGAADTVVDTTGEPDTTTMATASGSEGEPEPPPTPCDDFFCDKGQICVIPGPYCNASHTDFVYPNPFCAVIPAKCDEAPSLDLCLEDEYCAVPVDAIFQNNTLECPPEDLDCF</sequence>
<feature type="compositionally biased region" description="Polar residues" evidence="1">
    <location>
        <begin position="66"/>
        <end position="75"/>
    </location>
</feature>
<accession>A0ABT5DUY1</accession>
<keyword evidence="3" id="KW-1185">Reference proteome</keyword>
<feature type="compositionally biased region" description="Low complexity" evidence="1">
    <location>
        <begin position="19"/>
        <end position="64"/>
    </location>
</feature>
<proteinExistence type="predicted"/>
<feature type="region of interest" description="Disordered" evidence="1">
    <location>
        <begin position="1"/>
        <end position="88"/>
    </location>
</feature>
<reference evidence="2 3" key="1">
    <citation type="submission" date="2022-11" db="EMBL/GenBank/DDBJ databases">
        <title>Minimal conservation of predation-associated metabolite biosynthetic gene clusters underscores biosynthetic potential of Myxococcota including descriptions for ten novel species: Archangium lansinium sp. nov., Myxococcus landrumus sp. nov., Nannocystis bai.</title>
        <authorList>
            <person name="Ahearne A."/>
            <person name="Stevens C."/>
            <person name="Dowd S."/>
        </authorList>
    </citation>
    <scope>NUCLEOTIDE SEQUENCE [LARGE SCALE GENOMIC DNA]</scope>
    <source>
        <strain evidence="2 3">BB15-2</strain>
    </source>
</reference>
<dbReference type="Proteomes" id="UP001221686">
    <property type="component" value="Unassembled WGS sequence"/>
</dbReference>
<evidence type="ECO:0000313" key="3">
    <source>
        <dbReference type="Proteomes" id="UP001221686"/>
    </source>
</evidence>
<dbReference type="EMBL" id="JAQNDL010000001">
    <property type="protein sequence ID" value="MDC0716221.1"/>
    <property type="molecule type" value="Genomic_DNA"/>
</dbReference>
<name>A0ABT5DUY1_9BACT</name>
<dbReference type="RefSeq" id="WP_272084668.1">
    <property type="nucleotide sequence ID" value="NZ_JAQNDL010000001.1"/>
</dbReference>